<keyword evidence="15" id="KW-1185">Reference proteome</keyword>
<reference evidence="15" key="1">
    <citation type="submission" date="2016-01" db="EMBL/GenBank/DDBJ databases">
        <title>Draft genome of Chromobacterium sp. F49.</title>
        <authorList>
            <person name="Hong K.W."/>
        </authorList>
    </citation>
    <scope>NUCLEOTIDE SEQUENCE [LARGE SCALE GENOMIC DNA]</scope>
    <source>
        <strain evidence="15">M63</strain>
    </source>
</reference>
<dbReference type="Proteomes" id="UP000076563">
    <property type="component" value="Unassembled WGS sequence"/>
</dbReference>
<evidence type="ECO:0000256" key="10">
    <source>
        <dbReference type="ARBA" id="ARBA00023012"/>
    </source>
</evidence>
<evidence type="ECO:0000256" key="3">
    <source>
        <dbReference type="ARBA" id="ARBA00022553"/>
    </source>
</evidence>
<evidence type="ECO:0000259" key="13">
    <source>
        <dbReference type="SMART" id="SM00387"/>
    </source>
</evidence>
<evidence type="ECO:0000256" key="6">
    <source>
        <dbReference type="ARBA" id="ARBA00022741"/>
    </source>
</evidence>
<dbReference type="GO" id="GO:0000155">
    <property type="term" value="F:phosphorelay sensor kinase activity"/>
    <property type="evidence" value="ECO:0007669"/>
    <property type="project" value="InterPro"/>
</dbReference>
<evidence type="ECO:0000256" key="1">
    <source>
        <dbReference type="ARBA" id="ARBA00004651"/>
    </source>
</evidence>
<evidence type="ECO:0000313" key="15">
    <source>
        <dbReference type="Proteomes" id="UP000076563"/>
    </source>
</evidence>
<keyword evidence="6" id="KW-0547">Nucleotide-binding</keyword>
<keyword evidence="7" id="KW-0418">Kinase</keyword>
<dbReference type="PANTHER" id="PTHR34220">
    <property type="entry name" value="SENSOR HISTIDINE KINASE YPDA"/>
    <property type="match status" value="1"/>
</dbReference>
<feature type="transmembrane region" description="Helical" evidence="12">
    <location>
        <begin position="15"/>
        <end position="40"/>
    </location>
</feature>
<dbReference type="SMART" id="SM00387">
    <property type="entry name" value="HATPase_c"/>
    <property type="match status" value="1"/>
</dbReference>
<evidence type="ECO:0000256" key="9">
    <source>
        <dbReference type="ARBA" id="ARBA00022989"/>
    </source>
</evidence>
<dbReference type="Gene3D" id="3.30.565.10">
    <property type="entry name" value="Histidine kinase-like ATPase, C-terminal domain"/>
    <property type="match status" value="1"/>
</dbReference>
<keyword evidence="10" id="KW-0902">Two-component regulatory system</keyword>
<name>A0A161UVY3_9BACL</name>
<keyword evidence="9 12" id="KW-1133">Transmembrane helix</keyword>
<keyword evidence="8" id="KW-0067">ATP-binding</keyword>
<dbReference type="AlphaFoldDB" id="A0A161UVY3"/>
<dbReference type="OrthoDB" id="1729609at2"/>
<dbReference type="InterPro" id="IPR003594">
    <property type="entry name" value="HATPase_dom"/>
</dbReference>
<dbReference type="GO" id="GO:0005886">
    <property type="term" value="C:plasma membrane"/>
    <property type="evidence" value="ECO:0007669"/>
    <property type="project" value="UniProtKB-SubCell"/>
</dbReference>
<dbReference type="GO" id="GO:0005524">
    <property type="term" value="F:ATP binding"/>
    <property type="evidence" value="ECO:0007669"/>
    <property type="project" value="UniProtKB-KW"/>
</dbReference>
<keyword evidence="5 12" id="KW-0812">Transmembrane</keyword>
<organism evidence="14 15">
    <name type="scientific">Paenibacillus elgii</name>
    <dbReference type="NCBI Taxonomy" id="189691"/>
    <lineage>
        <taxon>Bacteria</taxon>
        <taxon>Bacillati</taxon>
        <taxon>Bacillota</taxon>
        <taxon>Bacilli</taxon>
        <taxon>Bacillales</taxon>
        <taxon>Paenibacillaceae</taxon>
        <taxon>Paenibacillus</taxon>
    </lineage>
</organism>
<dbReference type="CDD" id="cd18773">
    <property type="entry name" value="PDC1_HK_sensor"/>
    <property type="match status" value="1"/>
</dbReference>
<gene>
    <name evidence="14" type="ORF">AV654_09445</name>
</gene>
<sequence length="604" mass="69141">MGPAMKKRFFLKNLAVFLLPIMVPMILLGSLSIAVLQSYIKNEISSSHIRQLNQTKENLELMLNEMDSLVLTLDNHSKINNVLGHLLENQLPKYEDIVPGEMLQAFLNAPANARPYIHSIYVYYRNDHGLFVSSNVGVANLNNYWDTGWYDSYRNHDGDAEIWTEPRNIKQYSFEKDAMRIVTVYRKLHTRDGMIALNLSRDYIEDILRSLAASSEQCVLVFNEKGQLLFSSSMPGDLKQMPLAQAQANHEKESLLALQSHSDSYIVNQVNSNRYGWEYFSIVPKKSLFRVPTRLSAVTLLLLLISLVVSMLLAYYFTSLNYNRLSSMMSIIDSAVRGKPLPPLPVAVKDEYGYILHNILKTFIEQNYLKVQLSEQKYRLQAAKLLALQSQINPHFLYNTLNAIYWEVFKLTAKPNQGTEMIESLSHILDYSLSSPAQTVTLQEEIDHTQSYIRIQKFRHKDKFEVTWKGNHGEIQHFKIVKLLLQPLVENSIHHGIEETKTRVVIRIKIMLQGNCLRISVTDNGMGIEKDRLAEIRRQLSEGSESPEHIGLFNTNIRLKLSYGELYGIAIKSKRGFGTSVTFDIPAAAPPHDSSLLCWQQEED</sequence>
<evidence type="ECO:0000313" key="14">
    <source>
        <dbReference type="EMBL" id="KZE82081.1"/>
    </source>
</evidence>
<dbReference type="InterPro" id="IPR050640">
    <property type="entry name" value="Bact_2-comp_sensor_kinase"/>
</dbReference>
<evidence type="ECO:0000256" key="8">
    <source>
        <dbReference type="ARBA" id="ARBA00022840"/>
    </source>
</evidence>
<dbReference type="Pfam" id="PF02518">
    <property type="entry name" value="HATPase_c"/>
    <property type="match status" value="1"/>
</dbReference>
<dbReference type="InterPro" id="IPR010559">
    <property type="entry name" value="Sig_transdc_His_kin_internal"/>
</dbReference>
<evidence type="ECO:0000256" key="7">
    <source>
        <dbReference type="ARBA" id="ARBA00022777"/>
    </source>
</evidence>
<dbReference type="Pfam" id="PF06580">
    <property type="entry name" value="His_kinase"/>
    <property type="match status" value="1"/>
</dbReference>
<dbReference type="EMBL" id="LQRA01000039">
    <property type="protein sequence ID" value="KZE82081.1"/>
    <property type="molecule type" value="Genomic_DNA"/>
</dbReference>
<dbReference type="InterPro" id="IPR036890">
    <property type="entry name" value="HATPase_C_sf"/>
</dbReference>
<feature type="transmembrane region" description="Helical" evidence="12">
    <location>
        <begin position="295"/>
        <end position="317"/>
    </location>
</feature>
<comment type="subcellular location">
    <subcellularLocation>
        <location evidence="1">Cell membrane</location>
        <topology evidence="1">Multi-pass membrane protein</topology>
    </subcellularLocation>
</comment>
<evidence type="ECO:0000256" key="11">
    <source>
        <dbReference type="ARBA" id="ARBA00023136"/>
    </source>
</evidence>
<protein>
    <recommendedName>
        <fullName evidence="13">Histidine kinase/HSP90-like ATPase domain-containing protein</fullName>
    </recommendedName>
</protein>
<evidence type="ECO:0000256" key="2">
    <source>
        <dbReference type="ARBA" id="ARBA00022475"/>
    </source>
</evidence>
<accession>A0A161UVY3</accession>
<keyword evidence="2" id="KW-1003">Cell membrane</keyword>
<evidence type="ECO:0000256" key="12">
    <source>
        <dbReference type="SAM" id="Phobius"/>
    </source>
</evidence>
<keyword evidence="4" id="KW-0808">Transferase</keyword>
<evidence type="ECO:0000256" key="4">
    <source>
        <dbReference type="ARBA" id="ARBA00022679"/>
    </source>
</evidence>
<dbReference type="SUPFAM" id="SSF55874">
    <property type="entry name" value="ATPase domain of HSP90 chaperone/DNA topoisomerase II/histidine kinase"/>
    <property type="match status" value="1"/>
</dbReference>
<comment type="caution">
    <text evidence="14">The sequence shown here is derived from an EMBL/GenBank/DDBJ whole genome shotgun (WGS) entry which is preliminary data.</text>
</comment>
<keyword evidence="3" id="KW-0597">Phosphoprotein</keyword>
<evidence type="ECO:0000256" key="5">
    <source>
        <dbReference type="ARBA" id="ARBA00022692"/>
    </source>
</evidence>
<dbReference type="PANTHER" id="PTHR34220:SF11">
    <property type="entry name" value="SENSOR PROTEIN KINASE HPTS"/>
    <property type="match status" value="1"/>
</dbReference>
<feature type="domain" description="Histidine kinase/HSP90-like ATPase" evidence="13">
    <location>
        <begin position="480"/>
        <end position="589"/>
    </location>
</feature>
<proteinExistence type="predicted"/>
<keyword evidence="11 12" id="KW-0472">Membrane</keyword>